<evidence type="ECO:0000256" key="1">
    <source>
        <dbReference type="ARBA" id="ARBA00022516"/>
    </source>
</evidence>
<keyword evidence="8" id="KW-0963">Cytoplasm</keyword>
<dbReference type="HAMAP" id="MF_00101">
    <property type="entry name" value="AcpS"/>
    <property type="match status" value="1"/>
</dbReference>
<dbReference type="AlphaFoldDB" id="A0A556QKX6"/>
<keyword evidence="6 8" id="KW-0443">Lipid metabolism</keyword>
<evidence type="ECO:0000256" key="3">
    <source>
        <dbReference type="ARBA" id="ARBA00022723"/>
    </source>
</evidence>
<evidence type="ECO:0000256" key="7">
    <source>
        <dbReference type="ARBA" id="ARBA00023160"/>
    </source>
</evidence>
<dbReference type="NCBIfam" id="TIGR00556">
    <property type="entry name" value="pantethn_trn"/>
    <property type="match status" value="1"/>
</dbReference>
<comment type="function">
    <text evidence="8">Transfers the 4'-phosphopantetheine moiety from coenzyme A to a Ser of acyl-carrier-protein.</text>
</comment>
<keyword evidence="5 8" id="KW-0460">Magnesium</keyword>
<accession>A0A556QKX6</accession>
<dbReference type="InterPro" id="IPR002582">
    <property type="entry name" value="ACPS"/>
</dbReference>
<comment type="subcellular location">
    <subcellularLocation>
        <location evidence="8">Cytoplasm</location>
    </subcellularLocation>
</comment>
<dbReference type="GO" id="GO:0008897">
    <property type="term" value="F:holo-[acyl-carrier-protein] synthase activity"/>
    <property type="evidence" value="ECO:0007669"/>
    <property type="project" value="UniProtKB-UniRule"/>
</dbReference>
<feature type="domain" description="4'-phosphopantetheinyl transferase" evidence="9">
    <location>
        <begin position="18"/>
        <end position="107"/>
    </location>
</feature>
<protein>
    <recommendedName>
        <fullName evidence="8">Holo-[acyl-carrier-protein] synthase</fullName>
        <shortName evidence="8">Holo-ACP synthase</shortName>
        <ecNumber evidence="8">2.7.8.7</ecNumber>
    </recommendedName>
    <alternativeName>
        <fullName evidence="8">4'-phosphopantetheinyl transferase AcpS</fullName>
    </alternativeName>
</protein>
<dbReference type="GO" id="GO:0000287">
    <property type="term" value="F:magnesium ion binding"/>
    <property type="evidence" value="ECO:0007669"/>
    <property type="project" value="UniProtKB-UniRule"/>
</dbReference>
<dbReference type="Pfam" id="PF01648">
    <property type="entry name" value="ACPS"/>
    <property type="match status" value="1"/>
</dbReference>
<dbReference type="SUPFAM" id="SSF56214">
    <property type="entry name" value="4'-phosphopantetheinyl transferase"/>
    <property type="match status" value="1"/>
</dbReference>
<gene>
    <name evidence="8 10" type="primary">acpS</name>
    <name evidence="10" type="ORF">FPL22_14365</name>
</gene>
<name>A0A556QKX6_9BACT</name>
<feature type="binding site" evidence="8">
    <location>
        <position position="70"/>
    </location>
    <ligand>
        <name>Mg(2+)</name>
        <dbReference type="ChEBI" id="CHEBI:18420"/>
    </ligand>
</feature>
<evidence type="ECO:0000256" key="6">
    <source>
        <dbReference type="ARBA" id="ARBA00023098"/>
    </source>
</evidence>
<dbReference type="Gene3D" id="3.90.470.20">
    <property type="entry name" value="4'-phosphopantetheinyl transferase domain"/>
    <property type="match status" value="1"/>
</dbReference>
<dbReference type="InterPro" id="IPR004568">
    <property type="entry name" value="Ppantetheine-prot_Trfase_dom"/>
</dbReference>
<dbReference type="OrthoDB" id="517356at2"/>
<organism evidence="10 11">
    <name type="scientific">Rariglobus hedericola</name>
    <dbReference type="NCBI Taxonomy" id="2597822"/>
    <lineage>
        <taxon>Bacteria</taxon>
        <taxon>Pseudomonadati</taxon>
        <taxon>Verrucomicrobiota</taxon>
        <taxon>Opitutia</taxon>
        <taxon>Opitutales</taxon>
        <taxon>Opitutaceae</taxon>
        <taxon>Rariglobus</taxon>
    </lineage>
</organism>
<evidence type="ECO:0000256" key="2">
    <source>
        <dbReference type="ARBA" id="ARBA00022679"/>
    </source>
</evidence>
<keyword evidence="1 8" id="KW-0444">Lipid biosynthesis</keyword>
<reference evidence="10 11" key="1">
    <citation type="submission" date="2019-07" db="EMBL/GenBank/DDBJ databases">
        <title>Description of 53C-WASEF.</title>
        <authorList>
            <person name="Pitt A."/>
            <person name="Hahn M.W."/>
        </authorList>
    </citation>
    <scope>NUCLEOTIDE SEQUENCE [LARGE SCALE GENOMIC DNA]</scope>
    <source>
        <strain evidence="10 11">53C-WASEF</strain>
    </source>
</reference>
<comment type="similarity">
    <text evidence="8">Belongs to the P-Pant transferase superfamily. AcpS family.</text>
</comment>
<keyword evidence="4 8" id="KW-0276">Fatty acid metabolism</keyword>
<dbReference type="GO" id="GO:0006633">
    <property type="term" value="P:fatty acid biosynthetic process"/>
    <property type="evidence" value="ECO:0007669"/>
    <property type="project" value="UniProtKB-UniRule"/>
</dbReference>
<keyword evidence="3 8" id="KW-0479">Metal-binding</keyword>
<keyword evidence="2 8" id="KW-0808">Transferase</keyword>
<feature type="binding site" evidence="8">
    <location>
        <position position="21"/>
    </location>
    <ligand>
        <name>Mg(2+)</name>
        <dbReference type="ChEBI" id="CHEBI:18420"/>
    </ligand>
</feature>
<evidence type="ECO:0000256" key="4">
    <source>
        <dbReference type="ARBA" id="ARBA00022832"/>
    </source>
</evidence>
<dbReference type="GO" id="GO:0005737">
    <property type="term" value="C:cytoplasm"/>
    <property type="evidence" value="ECO:0007669"/>
    <property type="project" value="UniProtKB-SubCell"/>
</dbReference>
<dbReference type="EC" id="2.7.8.7" evidence="8"/>
<comment type="caution">
    <text evidence="10">The sequence shown here is derived from an EMBL/GenBank/DDBJ whole genome shotgun (WGS) entry which is preliminary data.</text>
</comment>
<evidence type="ECO:0000313" key="11">
    <source>
        <dbReference type="Proteomes" id="UP000315648"/>
    </source>
</evidence>
<evidence type="ECO:0000259" key="9">
    <source>
        <dbReference type="Pfam" id="PF01648"/>
    </source>
</evidence>
<evidence type="ECO:0000313" key="10">
    <source>
        <dbReference type="EMBL" id="TSJ77277.1"/>
    </source>
</evidence>
<evidence type="ECO:0000256" key="5">
    <source>
        <dbReference type="ARBA" id="ARBA00022842"/>
    </source>
</evidence>
<dbReference type="InterPro" id="IPR008278">
    <property type="entry name" value="4-PPantetheinyl_Trfase_dom"/>
</dbReference>
<dbReference type="Proteomes" id="UP000315648">
    <property type="component" value="Unassembled WGS sequence"/>
</dbReference>
<proteinExistence type="inferred from homology"/>
<evidence type="ECO:0000256" key="8">
    <source>
        <dbReference type="HAMAP-Rule" id="MF_00101"/>
    </source>
</evidence>
<keyword evidence="11" id="KW-1185">Reference proteome</keyword>
<sequence>MSEARIITLPPGGMLLGLGSDLIDVDRIAGVLERQGDRFLNRVFTDEERAYCFSMKYPHKHLAARFAAKEAVSKAFTTGIGAELGWKSISVYHGSRHEPLVRLDEKGEGLLKQVGGTSVLLTLSHTDTAAMAVAAIVKAV</sequence>
<dbReference type="EMBL" id="VMBG01000002">
    <property type="protein sequence ID" value="TSJ77277.1"/>
    <property type="molecule type" value="Genomic_DNA"/>
</dbReference>
<keyword evidence="7 8" id="KW-0275">Fatty acid biosynthesis</keyword>
<comment type="cofactor">
    <cofactor evidence="8">
        <name>Mg(2+)</name>
        <dbReference type="ChEBI" id="CHEBI:18420"/>
    </cofactor>
</comment>
<dbReference type="InterPro" id="IPR037143">
    <property type="entry name" value="4-PPantetheinyl_Trfase_dom_sf"/>
</dbReference>
<dbReference type="NCBIfam" id="TIGR00516">
    <property type="entry name" value="acpS"/>
    <property type="match status" value="1"/>
</dbReference>
<comment type="catalytic activity">
    <reaction evidence="8">
        <text>apo-[ACP] + CoA = holo-[ACP] + adenosine 3',5'-bisphosphate + H(+)</text>
        <dbReference type="Rhea" id="RHEA:12068"/>
        <dbReference type="Rhea" id="RHEA-COMP:9685"/>
        <dbReference type="Rhea" id="RHEA-COMP:9690"/>
        <dbReference type="ChEBI" id="CHEBI:15378"/>
        <dbReference type="ChEBI" id="CHEBI:29999"/>
        <dbReference type="ChEBI" id="CHEBI:57287"/>
        <dbReference type="ChEBI" id="CHEBI:58343"/>
        <dbReference type="ChEBI" id="CHEBI:64479"/>
        <dbReference type="EC" id="2.7.8.7"/>
    </reaction>
</comment>